<evidence type="ECO:0000313" key="2">
    <source>
        <dbReference type="Proteomes" id="UP000612893"/>
    </source>
</evidence>
<dbReference type="RefSeq" id="WP_338205608.1">
    <property type="nucleotide sequence ID" value="NZ_JAEKNR010000242.1"/>
</dbReference>
<dbReference type="Proteomes" id="UP000612893">
    <property type="component" value="Unassembled WGS sequence"/>
</dbReference>
<accession>A0A934K6L9</accession>
<comment type="caution">
    <text evidence="1">The sequence shown here is derived from an EMBL/GenBank/DDBJ whole genome shotgun (WGS) entry which is preliminary data.</text>
</comment>
<gene>
    <name evidence="1" type="ORF">JF922_25380</name>
</gene>
<keyword evidence="2" id="KW-1185">Reference proteome</keyword>
<proteinExistence type="predicted"/>
<reference evidence="1" key="1">
    <citation type="submission" date="2020-10" db="EMBL/GenBank/DDBJ databases">
        <title>Ca. Dormibacterota MAGs.</title>
        <authorList>
            <person name="Montgomery K."/>
        </authorList>
    </citation>
    <scope>NUCLEOTIDE SEQUENCE [LARGE SCALE GENOMIC DNA]</scope>
    <source>
        <strain evidence="1">SC8812_S17_10</strain>
    </source>
</reference>
<dbReference type="AlphaFoldDB" id="A0A934K6L9"/>
<sequence>MAPGPSFDPEGVEQALRCLPEFELKGLFRRSSNYTFLAELRGSMGAEETALLAVYKPAEGESPLWDFPAGTLYRREVAAYLLAKFLGWPRVPPTVIRETAPHGVGALQLFVEAEARKHYLVSEGQPDETWLQVAAFDVVTNNADRKSGHCLTDGDQRVWVIDHGLTFHVESKLRTVIWDYAGQRLPAPQRRDLERAAASLDGGELREALGELLTRREVAMLHRRIRAAADPGWEMPHPTSAWSVPWPPV</sequence>
<evidence type="ECO:0008006" key="3">
    <source>
        <dbReference type="Google" id="ProtNLM"/>
    </source>
</evidence>
<evidence type="ECO:0000313" key="1">
    <source>
        <dbReference type="EMBL" id="MBJ7601392.1"/>
    </source>
</evidence>
<organism evidence="1 2">
    <name type="scientific">Candidatus Nephthysia bennettiae</name>
    <dbReference type="NCBI Taxonomy" id="3127016"/>
    <lineage>
        <taxon>Bacteria</taxon>
        <taxon>Bacillati</taxon>
        <taxon>Candidatus Dormiibacterota</taxon>
        <taxon>Candidatus Dormibacteria</taxon>
        <taxon>Candidatus Dormibacterales</taxon>
        <taxon>Candidatus Dormibacteraceae</taxon>
        <taxon>Candidatus Nephthysia</taxon>
    </lineage>
</organism>
<name>A0A934K6L9_9BACT</name>
<dbReference type="EMBL" id="JAEKNR010000242">
    <property type="protein sequence ID" value="MBJ7601392.1"/>
    <property type="molecule type" value="Genomic_DNA"/>
</dbReference>
<protein>
    <recommendedName>
        <fullName evidence="3">SCO1664 family protein</fullName>
    </recommendedName>
</protein>